<reference evidence="3" key="1">
    <citation type="submission" date="2021-03" db="EMBL/GenBank/DDBJ databases">
        <title>Whole genome shotgun sequence of Actinoplanes auranticolor NBRC 12245.</title>
        <authorList>
            <person name="Komaki H."/>
            <person name="Tamura T."/>
        </authorList>
    </citation>
    <scope>NUCLEOTIDE SEQUENCE</scope>
    <source>
        <strain evidence="3">NBRC 12245</strain>
    </source>
</reference>
<evidence type="ECO:0000259" key="2">
    <source>
        <dbReference type="Pfam" id="PF01609"/>
    </source>
</evidence>
<gene>
    <name evidence="3" type="ORF">Aau02nite_47900</name>
</gene>
<keyword evidence="4" id="KW-1185">Reference proteome</keyword>
<feature type="region of interest" description="Disordered" evidence="1">
    <location>
        <begin position="150"/>
        <end position="173"/>
    </location>
</feature>
<dbReference type="PANTHER" id="PTHR30007">
    <property type="entry name" value="PHP DOMAIN PROTEIN"/>
    <property type="match status" value="1"/>
</dbReference>
<accession>A0A919SHP9</accession>
<feature type="domain" description="Transposase IS4-like" evidence="2">
    <location>
        <begin position="68"/>
        <end position="117"/>
    </location>
</feature>
<dbReference type="GO" id="GO:0004803">
    <property type="term" value="F:transposase activity"/>
    <property type="evidence" value="ECO:0007669"/>
    <property type="project" value="InterPro"/>
</dbReference>
<dbReference type="Proteomes" id="UP000681340">
    <property type="component" value="Unassembled WGS sequence"/>
</dbReference>
<name>A0A919SHP9_9ACTN</name>
<proteinExistence type="predicted"/>
<dbReference type="InterPro" id="IPR002559">
    <property type="entry name" value="Transposase_11"/>
</dbReference>
<evidence type="ECO:0000313" key="4">
    <source>
        <dbReference type="Proteomes" id="UP000681340"/>
    </source>
</evidence>
<comment type="caution">
    <text evidence="3">The sequence shown here is derived from an EMBL/GenBank/DDBJ whole genome shotgun (WGS) entry which is preliminary data.</text>
</comment>
<dbReference type="GO" id="GO:0006313">
    <property type="term" value="P:DNA transposition"/>
    <property type="evidence" value="ECO:0007669"/>
    <property type="project" value="InterPro"/>
</dbReference>
<dbReference type="PANTHER" id="PTHR30007:SF0">
    <property type="entry name" value="TRANSPOSASE"/>
    <property type="match status" value="1"/>
</dbReference>
<dbReference type="GO" id="GO:0003677">
    <property type="term" value="F:DNA binding"/>
    <property type="evidence" value="ECO:0007669"/>
    <property type="project" value="InterPro"/>
</dbReference>
<sequence length="173" mass="18358">MRARVTSQSSNSEGPTLSVYLPAGTAASTTPATLVDHLPSARPRHYPSDTSDAEWAVLAPHIPAEAVARSGRGYDAGKKVNGRKRHIAVDTCGLLLAVLVTAAGVQDRDGVRPSMGSVGDSYDNALMESFWSTPKIELVYRTSWRTATRLRTRSSDTSTAGTTPAASRENSAT</sequence>
<dbReference type="EMBL" id="BOQL01000038">
    <property type="protein sequence ID" value="GIM71824.1"/>
    <property type="molecule type" value="Genomic_DNA"/>
</dbReference>
<dbReference type="AlphaFoldDB" id="A0A919SHP9"/>
<protein>
    <recommendedName>
        <fullName evidence="2">Transposase IS4-like domain-containing protein</fullName>
    </recommendedName>
</protein>
<feature type="compositionally biased region" description="Polar residues" evidence="1">
    <location>
        <begin position="160"/>
        <end position="173"/>
    </location>
</feature>
<organism evidence="3 4">
    <name type="scientific">Actinoplanes auranticolor</name>
    <dbReference type="NCBI Taxonomy" id="47988"/>
    <lineage>
        <taxon>Bacteria</taxon>
        <taxon>Bacillati</taxon>
        <taxon>Actinomycetota</taxon>
        <taxon>Actinomycetes</taxon>
        <taxon>Micromonosporales</taxon>
        <taxon>Micromonosporaceae</taxon>
        <taxon>Actinoplanes</taxon>
    </lineage>
</organism>
<evidence type="ECO:0000256" key="1">
    <source>
        <dbReference type="SAM" id="MobiDB-lite"/>
    </source>
</evidence>
<dbReference type="Pfam" id="PF01609">
    <property type="entry name" value="DDE_Tnp_1"/>
    <property type="match status" value="1"/>
</dbReference>
<feature type="compositionally biased region" description="Low complexity" evidence="1">
    <location>
        <begin position="150"/>
        <end position="159"/>
    </location>
</feature>
<evidence type="ECO:0000313" key="3">
    <source>
        <dbReference type="EMBL" id="GIM71824.1"/>
    </source>
</evidence>